<dbReference type="PANTHER" id="PTHR43591:SF24">
    <property type="entry name" value="2-METHOXY-6-POLYPRENYL-1,4-BENZOQUINOL METHYLASE, MITOCHONDRIAL"/>
    <property type="match status" value="1"/>
</dbReference>
<evidence type="ECO:0008006" key="3">
    <source>
        <dbReference type="Google" id="ProtNLM"/>
    </source>
</evidence>
<name>A0AA38UEI7_9AGAR</name>
<feature type="non-terminal residue" evidence="1">
    <location>
        <position position="1"/>
    </location>
</feature>
<comment type="caution">
    <text evidence="1">The sequence shown here is derived from an EMBL/GenBank/DDBJ whole genome shotgun (WGS) entry which is preliminary data.</text>
</comment>
<dbReference type="SUPFAM" id="SSF53335">
    <property type="entry name" value="S-adenosyl-L-methionine-dependent methyltransferases"/>
    <property type="match status" value="1"/>
</dbReference>
<dbReference type="Gene3D" id="3.40.50.150">
    <property type="entry name" value="Vaccinia Virus protein VP39"/>
    <property type="match status" value="1"/>
</dbReference>
<dbReference type="AlphaFoldDB" id="A0AA38UEI7"/>
<dbReference type="Pfam" id="PF13489">
    <property type="entry name" value="Methyltransf_23"/>
    <property type="match status" value="1"/>
</dbReference>
<dbReference type="PANTHER" id="PTHR43591">
    <property type="entry name" value="METHYLTRANSFERASE"/>
    <property type="match status" value="1"/>
</dbReference>
<evidence type="ECO:0000313" key="1">
    <source>
        <dbReference type="EMBL" id="KAJ3838664.1"/>
    </source>
</evidence>
<sequence>HRLDAQHRFITTLFEGKLSTAPTNLTTGDRVLESAAGTGIWALEFFEENRADGVILDIECIDISSAQFPANHPPELHFSIHSIVNLPSPDWSDIFAYAHQRLLLFAMNESLWRSAVSELFRVIRPGGWVELVEIDLDLDGWSVLGPDTARLMSLGTALFDAKGVIRDLSVYLPGTLKDAGFVEVRCEPRRVLIGGEAIHVHEFPTALTYSSELWREGWMGMKGPVVEAGGYGIIETVEEYEALVEASARECRFASKQQYVNFHTTMAQKPVM</sequence>
<proteinExistence type="predicted"/>
<gene>
    <name evidence="1" type="ORF">F5878DRAFT_537038</name>
</gene>
<dbReference type="InterPro" id="IPR029063">
    <property type="entry name" value="SAM-dependent_MTases_sf"/>
</dbReference>
<accession>A0AA38UEI7</accession>
<reference evidence="1" key="1">
    <citation type="submission" date="2022-08" db="EMBL/GenBank/DDBJ databases">
        <authorList>
            <consortium name="DOE Joint Genome Institute"/>
            <person name="Min B."/>
            <person name="Riley R."/>
            <person name="Sierra-Patev S."/>
            <person name="Naranjo-Ortiz M."/>
            <person name="Looney B."/>
            <person name="Konkel Z."/>
            <person name="Slot J.C."/>
            <person name="Sakamoto Y."/>
            <person name="Steenwyk J.L."/>
            <person name="Rokas A."/>
            <person name="Carro J."/>
            <person name="Camarero S."/>
            <person name="Ferreira P."/>
            <person name="Molpeceres G."/>
            <person name="Ruiz-Duenas F.J."/>
            <person name="Serrano A."/>
            <person name="Henrissat B."/>
            <person name="Drula E."/>
            <person name="Hughes K.W."/>
            <person name="Mata J.L."/>
            <person name="Ishikawa N.K."/>
            <person name="Vargas-Isla R."/>
            <person name="Ushijima S."/>
            <person name="Smith C.A."/>
            <person name="Ahrendt S."/>
            <person name="Andreopoulos W."/>
            <person name="He G."/>
            <person name="Labutti K."/>
            <person name="Lipzen A."/>
            <person name="Ng V."/>
            <person name="Sandor L."/>
            <person name="Barry K."/>
            <person name="Martinez A.T."/>
            <person name="Xiao Y."/>
            <person name="Gibbons J.G."/>
            <person name="Terashima K."/>
            <person name="Hibbett D.S."/>
            <person name="Grigoriev I.V."/>
        </authorList>
    </citation>
    <scope>NUCLEOTIDE SEQUENCE</scope>
    <source>
        <strain evidence="1">TFB9207</strain>
    </source>
</reference>
<dbReference type="EMBL" id="MU806170">
    <property type="protein sequence ID" value="KAJ3838664.1"/>
    <property type="molecule type" value="Genomic_DNA"/>
</dbReference>
<evidence type="ECO:0000313" key="2">
    <source>
        <dbReference type="Proteomes" id="UP001163846"/>
    </source>
</evidence>
<keyword evidence="2" id="KW-1185">Reference proteome</keyword>
<dbReference type="Proteomes" id="UP001163846">
    <property type="component" value="Unassembled WGS sequence"/>
</dbReference>
<protein>
    <recommendedName>
        <fullName evidence="3">S-adenosyl-L-methionine-dependent methyltransferase</fullName>
    </recommendedName>
</protein>
<dbReference type="GO" id="GO:0008168">
    <property type="term" value="F:methyltransferase activity"/>
    <property type="evidence" value="ECO:0007669"/>
    <property type="project" value="TreeGrafter"/>
</dbReference>
<organism evidence="1 2">
    <name type="scientific">Lentinula raphanica</name>
    <dbReference type="NCBI Taxonomy" id="153919"/>
    <lineage>
        <taxon>Eukaryota</taxon>
        <taxon>Fungi</taxon>
        <taxon>Dikarya</taxon>
        <taxon>Basidiomycota</taxon>
        <taxon>Agaricomycotina</taxon>
        <taxon>Agaricomycetes</taxon>
        <taxon>Agaricomycetidae</taxon>
        <taxon>Agaricales</taxon>
        <taxon>Marasmiineae</taxon>
        <taxon>Omphalotaceae</taxon>
        <taxon>Lentinula</taxon>
    </lineage>
</organism>